<accession>A0A8H6HU64</accession>
<evidence type="ECO:0000259" key="5">
    <source>
        <dbReference type="Pfam" id="PF08100"/>
    </source>
</evidence>
<dbReference type="Pfam" id="PF00891">
    <property type="entry name" value="Methyltransf_2"/>
    <property type="match status" value="1"/>
</dbReference>
<protein>
    <submittedName>
        <fullName evidence="6">O-methyltransferase-domain-containing protein</fullName>
    </submittedName>
</protein>
<keyword evidence="7" id="KW-1185">Reference proteome</keyword>
<organism evidence="6 7">
    <name type="scientific">Ephemerocybe angulata</name>
    <dbReference type="NCBI Taxonomy" id="980116"/>
    <lineage>
        <taxon>Eukaryota</taxon>
        <taxon>Fungi</taxon>
        <taxon>Dikarya</taxon>
        <taxon>Basidiomycota</taxon>
        <taxon>Agaricomycotina</taxon>
        <taxon>Agaricomycetes</taxon>
        <taxon>Agaricomycetidae</taxon>
        <taxon>Agaricales</taxon>
        <taxon>Agaricineae</taxon>
        <taxon>Psathyrellaceae</taxon>
        <taxon>Ephemerocybe</taxon>
    </lineage>
</organism>
<keyword evidence="2 6" id="KW-0808">Transferase</keyword>
<dbReference type="InterPro" id="IPR036388">
    <property type="entry name" value="WH-like_DNA-bd_sf"/>
</dbReference>
<dbReference type="PANTHER" id="PTHR43712">
    <property type="entry name" value="PUTATIVE (AFU_ORTHOLOGUE AFUA_4G14580)-RELATED"/>
    <property type="match status" value="1"/>
</dbReference>
<dbReference type="Gene3D" id="1.10.10.10">
    <property type="entry name" value="Winged helix-like DNA-binding domain superfamily/Winged helix DNA-binding domain"/>
    <property type="match status" value="1"/>
</dbReference>
<proteinExistence type="predicted"/>
<dbReference type="SUPFAM" id="SSF53335">
    <property type="entry name" value="S-adenosyl-L-methionine-dependent methyltransferases"/>
    <property type="match status" value="1"/>
</dbReference>
<dbReference type="SUPFAM" id="SSF46785">
    <property type="entry name" value="Winged helix' DNA-binding domain"/>
    <property type="match status" value="1"/>
</dbReference>
<dbReference type="AlphaFoldDB" id="A0A8H6HU64"/>
<evidence type="ECO:0000256" key="1">
    <source>
        <dbReference type="ARBA" id="ARBA00022603"/>
    </source>
</evidence>
<comment type="caution">
    <text evidence="6">The sequence shown here is derived from an EMBL/GenBank/DDBJ whole genome shotgun (WGS) entry which is preliminary data.</text>
</comment>
<keyword evidence="3" id="KW-0949">S-adenosyl-L-methionine</keyword>
<dbReference type="InterPro" id="IPR016461">
    <property type="entry name" value="COMT-like"/>
</dbReference>
<dbReference type="Pfam" id="PF08100">
    <property type="entry name" value="Dimerisation"/>
    <property type="match status" value="1"/>
</dbReference>
<evidence type="ECO:0000256" key="3">
    <source>
        <dbReference type="ARBA" id="ARBA00022691"/>
    </source>
</evidence>
<dbReference type="Gene3D" id="3.40.50.150">
    <property type="entry name" value="Vaccinia Virus protein VP39"/>
    <property type="match status" value="1"/>
</dbReference>
<dbReference type="InterPro" id="IPR036390">
    <property type="entry name" value="WH_DNA-bd_sf"/>
</dbReference>
<dbReference type="EMBL" id="JACGCI010000044">
    <property type="protein sequence ID" value="KAF6752452.1"/>
    <property type="molecule type" value="Genomic_DNA"/>
</dbReference>
<feature type="domain" description="O-methyltransferase C-terminal" evidence="4">
    <location>
        <begin position="205"/>
        <end position="393"/>
    </location>
</feature>
<dbReference type="InterPro" id="IPR029063">
    <property type="entry name" value="SAM-dependent_MTases_sf"/>
</dbReference>
<dbReference type="GO" id="GO:0008171">
    <property type="term" value="F:O-methyltransferase activity"/>
    <property type="evidence" value="ECO:0007669"/>
    <property type="project" value="InterPro"/>
</dbReference>
<dbReference type="Proteomes" id="UP000521943">
    <property type="component" value="Unassembled WGS sequence"/>
</dbReference>
<dbReference type="PROSITE" id="PS51683">
    <property type="entry name" value="SAM_OMT_II"/>
    <property type="match status" value="1"/>
</dbReference>
<keyword evidence="1 6" id="KW-0489">Methyltransferase</keyword>
<evidence type="ECO:0000256" key="2">
    <source>
        <dbReference type="ARBA" id="ARBA00022679"/>
    </source>
</evidence>
<name>A0A8H6HU64_9AGAR</name>
<feature type="domain" description="O-methyltransferase dimerisation" evidence="5">
    <location>
        <begin position="90"/>
        <end position="163"/>
    </location>
</feature>
<evidence type="ECO:0000313" key="7">
    <source>
        <dbReference type="Proteomes" id="UP000521943"/>
    </source>
</evidence>
<dbReference type="OrthoDB" id="2410195at2759"/>
<dbReference type="InterPro" id="IPR001077">
    <property type="entry name" value="COMT_C"/>
</dbReference>
<dbReference type="PANTHER" id="PTHR43712:SF2">
    <property type="entry name" value="O-METHYLTRANSFERASE CICE"/>
    <property type="match status" value="1"/>
</dbReference>
<dbReference type="GO" id="GO:0032259">
    <property type="term" value="P:methylation"/>
    <property type="evidence" value="ECO:0007669"/>
    <property type="project" value="UniProtKB-KW"/>
</dbReference>
<evidence type="ECO:0000313" key="6">
    <source>
        <dbReference type="EMBL" id="KAF6752452.1"/>
    </source>
</evidence>
<sequence>MDTPQSPDMLLSLACIISDSVNTIHAACEETGLAFPKLEDAFDLHSEAFRPHEGVSEATKRIVAAAHQLIAAVLPPATAVYTIAASGIRAYHKAACLRICLEENVAEILREAGPKGLHVSLISQRTNINPNKLARILRFMATLHIFKELSPDVFTNNRLSSAFDTGKPVDELLSNRAARFSGTNGFTALACLHLDDIFKGSAYLWETLTDPLTSESVDAKGSACSRALGYETNIWEFMERPEQAHRLRRFGEAMRGVQAMEPTDAVLEACDWKALPEDSVVVDVGGGVGASVFPLAKYHPHLRLIVQDRQDVVEQAKEVWLSKDPAALGMGRVTLQGHDFFESQPVRNASVFLLKQVIHDWSDKDAVRILSGLREASQPTTKLVIIDCLINHACSLAQLGEHSSIPGAIPREAPLPLLANYGAANVMSYFHDITMLTRFNSQERTVAEFSSLLKMAGWRLVRVRRTDGADTFLQPLEAVPA</sequence>
<evidence type="ECO:0000259" key="4">
    <source>
        <dbReference type="Pfam" id="PF00891"/>
    </source>
</evidence>
<dbReference type="InterPro" id="IPR012967">
    <property type="entry name" value="COMT_dimerisation"/>
</dbReference>
<reference evidence="6 7" key="1">
    <citation type="submission" date="2020-07" db="EMBL/GenBank/DDBJ databases">
        <title>Comparative genomics of pyrophilous fungi reveals a link between fire events and developmental genes.</title>
        <authorList>
            <consortium name="DOE Joint Genome Institute"/>
            <person name="Steindorff A.S."/>
            <person name="Carver A."/>
            <person name="Calhoun S."/>
            <person name="Stillman K."/>
            <person name="Liu H."/>
            <person name="Lipzen A."/>
            <person name="Pangilinan J."/>
            <person name="Labutti K."/>
            <person name="Bruns T.D."/>
            <person name="Grigoriev I.V."/>
        </authorList>
    </citation>
    <scope>NUCLEOTIDE SEQUENCE [LARGE SCALE GENOMIC DNA]</scope>
    <source>
        <strain evidence="6 7">CBS 144469</strain>
    </source>
</reference>
<gene>
    <name evidence="6" type="ORF">DFP72DRAFT_1011674</name>
</gene>